<protein>
    <submittedName>
        <fullName evidence="2">Glyoxylase-like metal-dependent hydrolase (Beta-lactamase superfamily II)</fullName>
    </submittedName>
</protein>
<dbReference type="CDD" id="cd07743">
    <property type="entry name" value="metallo-hydrolase-like_MBL-fold"/>
    <property type="match status" value="1"/>
</dbReference>
<dbReference type="InterPro" id="IPR036866">
    <property type="entry name" value="RibonucZ/Hydroxyglut_hydro"/>
</dbReference>
<feature type="domain" description="Metallo-beta-lactamase" evidence="1">
    <location>
        <begin position="16"/>
        <end position="207"/>
    </location>
</feature>
<dbReference type="GO" id="GO:0016787">
    <property type="term" value="F:hydrolase activity"/>
    <property type="evidence" value="ECO:0007669"/>
    <property type="project" value="UniProtKB-KW"/>
</dbReference>
<dbReference type="RefSeq" id="WP_134115813.1">
    <property type="nucleotide sequence ID" value="NZ_SOEG01000007.1"/>
</dbReference>
<dbReference type="Gene3D" id="3.60.15.10">
    <property type="entry name" value="Ribonuclease Z/Hydroxyacylglutathione hydrolase-like"/>
    <property type="match status" value="1"/>
</dbReference>
<organism evidence="2 3">
    <name type="scientific">Orenia marismortui</name>
    <dbReference type="NCBI Taxonomy" id="46469"/>
    <lineage>
        <taxon>Bacteria</taxon>
        <taxon>Bacillati</taxon>
        <taxon>Bacillota</taxon>
        <taxon>Clostridia</taxon>
        <taxon>Halanaerobiales</taxon>
        <taxon>Halobacteroidaceae</taxon>
        <taxon>Orenia</taxon>
    </lineage>
</organism>
<dbReference type="PANTHER" id="PTHR42951:SF14">
    <property type="entry name" value="METALLO-BETA-LACTAMASE SUPERFAMILY PROTEIN"/>
    <property type="match status" value="1"/>
</dbReference>
<evidence type="ECO:0000259" key="1">
    <source>
        <dbReference type="SMART" id="SM00849"/>
    </source>
</evidence>
<evidence type="ECO:0000313" key="2">
    <source>
        <dbReference type="EMBL" id="TDX52341.1"/>
    </source>
</evidence>
<dbReference type="InterPro" id="IPR001279">
    <property type="entry name" value="Metallo-B-lactamas"/>
</dbReference>
<dbReference type="InterPro" id="IPR050855">
    <property type="entry name" value="NDM-1-like"/>
</dbReference>
<sequence>MKLKKLTENVYYIKAKTNIGVIKDDNQAILIDSGLDDSIAKKILRILEENDLKLKAIINTHSHADHYGANAYLQKKTGAEVYAFRMESAVIKYPYLEPLTFFSGANPIGDLKNKFLMSEPSEVDYVIAEQEDKLIFDNLELEVVNLQGHSVNQIGIGVEGVLFCGDAIFSEELIKKHKLLYYMDIGKQKATLNFLKGSNYDIYISSHTREIDNIVEISDQNLAYINQIEAAILEILSSRKRTEEVFKELCDKYSLKLKGSQQYYLMKTVVMAYLSYLYEEDKLKNNIVDNYLYWELK</sequence>
<name>A0A4R8GZQ0_9FIRM</name>
<proteinExistence type="predicted"/>
<dbReference type="STRING" id="926561.GCA_000379025_01366"/>
<dbReference type="AlphaFoldDB" id="A0A4R8GZQ0"/>
<reference evidence="2 3" key="1">
    <citation type="submission" date="2019-03" db="EMBL/GenBank/DDBJ databases">
        <title>Subsurface microbial communities from deep shales in Ohio and West Virginia, USA.</title>
        <authorList>
            <person name="Wrighton K."/>
        </authorList>
    </citation>
    <scope>NUCLEOTIDE SEQUENCE [LARGE SCALE GENOMIC DNA]</scope>
    <source>
        <strain evidence="2 3">MSL 6dP</strain>
    </source>
</reference>
<keyword evidence="3" id="KW-1185">Reference proteome</keyword>
<dbReference type="SUPFAM" id="SSF56281">
    <property type="entry name" value="Metallo-hydrolase/oxidoreductase"/>
    <property type="match status" value="1"/>
</dbReference>
<dbReference type="SMART" id="SM00849">
    <property type="entry name" value="Lactamase_B"/>
    <property type="match status" value="1"/>
</dbReference>
<evidence type="ECO:0000313" key="3">
    <source>
        <dbReference type="Proteomes" id="UP000295832"/>
    </source>
</evidence>
<keyword evidence="2" id="KW-0378">Hydrolase</keyword>
<dbReference type="PANTHER" id="PTHR42951">
    <property type="entry name" value="METALLO-BETA-LACTAMASE DOMAIN-CONTAINING"/>
    <property type="match status" value="1"/>
</dbReference>
<dbReference type="Proteomes" id="UP000295832">
    <property type="component" value="Unassembled WGS sequence"/>
</dbReference>
<accession>A0A4R8GZQ0</accession>
<comment type="caution">
    <text evidence="2">The sequence shown here is derived from an EMBL/GenBank/DDBJ whole genome shotgun (WGS) entry which is preliminary data.</text>
</comment>
<dbReference type="Pfam" id="PF00753">
    <property type="entry name" value="Lactamase_B"/>
    <property type="match status" value="1"/>
</dbReference>
<gene>
    <name evidence="2" type="ORF">C7959_10749</name>
</gene>
<dbReference type="EMBL" id="SOEG01000007">
    <property type="protein sequence ID" value="TDX52341.1"/>
    <property type="molecule type" value="Genomic_DNA"/>
</dbReference>